<proteinExistence type="predicted"/>
<protein>
    <recommendedName>
        <fullName evidence="2">Cadherin-like beta-sandwich-like domain-containing protein</fullName>
    </recommendedName>
</protein>
<dbReference type="Pfam" id="PF12733">
    <property type="entry name" value="Cadherin-like"/>
    <property type="match status" value="4"/>
</dbReference>
<dbReference type="Proteomes" id="UP000270046">
    <property type="component" value="Chromosome"/>
</dbReference>
<evidence type="ECO:0000259" key="2">
    <source>
        <dbReference type="Pfam" id="PF12733"/>
    </source>
</evidence>
<feature type="domain" description="Cadherin-like beta-sandwich-like" evidence="2">
    <location>
        <begin position="701"/>
        <end position="792"/>
    </location>
</feature>
<name>A0A494VUG1_9SPHI</name>
<dbReference type="EMBL" id="CP032869">
    <property type="protein sequence ID" value="AYL98614.1"/>
    <property type="molecule type" value="Genomic_DNA"/>
</dbReference>
<evidence type="ECO:0000256" key="1">
    <source>
        <dbReference type="SAM" id="Phobius"/>
    </source>
</evidence>
<dbReference type="Pfam" id="PF13585">
    <property type="entry name" value="CHU_C"/>
    <property type="match status" value="1"/>
</dbReference>
<dbReference type="AlphaFoldDB" id="A0A494VUG1"/>
<feature type="domain" description="Cadherin-like beta-sandwich-like" evidence="2">
    <location>
        <begin position="800"/>
        <end position="889"/>
    </location>
</feature>
<accession>A0A494VUG1</accession>
<dbReference type="InterPro" id="IPR011050">
    <property type="entry name" value="Pectin_lyase_fold/virulence"/>
</dbReference>
<feature type="domain" description="Cadherin-like beta-sandwich-like" evidence="2">
    <location>
        <begin position="77"/>
        <end position="144"/>
    </location>
</feature>
<dbReference type="InterPro" id="IPR025883">
    <property type="entry name" value="Cadherin-like_domain"/>
</dbReference>
<feature type="transmembrane region" description="Helical" evidence="1">
    <location>
        <begin position="6"/>
        <end position="27"/>
    </location>
</feature>
<reference evidence="3 4" key="1">
    <citation type="submission" date="2018-10" db="EMBL/GenBank/DDBJ databases">
        <title>Genome sequencing of Mucilaginibacter sp. HYN0043.</title>
        <authorList>
            <person name="Kim M."/>
            <person name="Yi H."/>
        </authorList>
    </citation>
    <scope>NUCLEOTIDE SEQUENCE [LARGE SCALE GENOMIC DNA]</scope>
    <source>
        <strain evidence="3 4">HYN0043</strain>
    </source>
</reference>
<gene>
    <name evidence="3" type="ORF">HYN43_026550</name>
</gene>
<feature type="transmembrane region" description="Helical" evidence="1">
    <location>
        <begin position="34"/>
        <end position="53"/>
    </location>
</feature>
<keyword evidence="4" id="KW-1185">Reference proteome</keyword>
<sequence length="1099" mass="116333">MSNLIMLISTICMQVSLQAVSLFTLLLRRVKKERLIIVTLLLASVKVCPAFTFNKSNMAVVSSMASKADTLKALALSVGTITPAFNKTIKSYNAVVPNTTSFITFLPFTNNASPVRVNGKDVNSGSASQSIPLNQGLNTISVVVNGMSKINSVQQLTLKEYAAAHGKTAGAGGNDSVIIQQYINDTTQKVKLFDSGGLFYTSGNTLYANNHLVGYGAKVRLADNANRPIFTNAHWRDEGIDTNITIEGFLLSGNDLKQQHHLTAGIDSGEFIVGVKLMGIKKLALKNMQLDSMRTFSVAIQGRDIYIDSIFINQQYISTNSGGLTEFNQDGLHFYGPSSNIYVNHVKYITTDDAICVCGTDPVPQSKTTKKSGQITNVRILNTNFIHAKRGIRLLSQDYFLDDVLIDGITGRATNSVVLVSAYQRQYGTGKFGLIKIANVNATIDSIIPTGDKQTGYIIINDNIDHVIIDRVSHTQNQYINVPTVKAEFTLNARLIELSNISTTLNKTLSAATSANASDLNQTDILLAKGGVINTISVKNHIISNGTAGKGTGIALALGTASANNLAIHKLVIDSANYDYINRDLNIRSNAVVDSLIVTNTRTNSPATYGTLVSLAATVNNLLLRNYGWTSASGAMYNVVSDGSIKNVNKNYTSLFSLPAIAFTPAGGLAAAPTQTWALSTVPITYTIGVTRIASSISANLANLKISGGSFSPAFIANITNYTLSVPNATLSVTVTPTLRDSLATATINGTSVGSRQSSTPISLNVGENIINIKVIAIDGISTKTYTVKVTRLPASLNLSNIKISSGTLSPAFSSETQSYTAIVANAQPSLTITPTVSSATTTIAINGITVISGNASQSFPLKIGVNVIKIVTNASGAETKTYTLTITRLAAPIAANLANLKTNSGTLSPVFSANVTSYTVNVASVTNTVTVTATLRDSLATATVNGKDIISRLASAPISLNAGNNSIVITVAANDGISTKTYNINVVRAATVNTGSFYAAAIQRIPEVVVPSALSPNGDGVNDRLVIAGIIACPDNNLTVVNQNGFIVYQKKGYDNNTDVFDGHSGVTGKMLIPGTYFYTLTLGNGSKTQTGYIIIRY</sequence>
<keyword evidence="1" id="KW-0812">Transmembrane</keyword>
<keyword evidence="1" id="KW-0472">Membrane</keyword>
<dbReference type="OrthoDB" id="355609at2"/>
<evidence type="ECO:0000313" key="3">
    <source>
        <dbReference type="EMBL" id="AYL98614.1"/>
    </source>
</evidence>
<feature type="domain" description="Cadherin-like beta-sandwich-like" evidence="2">
    <location>
        <begin position="900"/>
        <end position="989"/>
    </location>
</feature>
<dbReference type="SUPFAM" id="SSF51126">
    <property type="entry name" value="Pectin lyase-like"/>
    <property type="match status" value="1"/>
</dbReference>
<dbReference type="KEGG" id="muh:HYN43_026550"/>
<organism evidence="3 4">
    <name type="scientific">Mucilaginibacter celer</name>
    <dbReference type="NCBI Taxonomy" id="2305508"/>
    <lineage>
        <taxon>Bacteria</taxon>
        <taxon>Pseudomonadati</taxon>
        <taxon>Bacteroidota</taxon>
        <taxon>Sphingobacteriia</taxon>
        <taxon>Sphingobacteriales</taxon>
        <taxon>Sphingobacteriaceae</taxon>
        <taxon>Mucilaginibacter</taxon>
    </lineage>
</organism>
<evidence type="ECO:0000313" key="4">
    <source>
        <dbReference type="Proteomes" id="UP000270046"/>
    </source>
</evidence>
<keyword evidence="1" id="KW-1133">Transmembrane helix</keyword>